<dbReference type="RefSeq" id="WP_290313277.1">
    <property type="nucleotide sequence ID" value="NZ_JAUFQC010000027.1"/>
</dbReference>
<dbReference type="EMBL" id="JAUFQC010000027">
    <property type="protein sequence ID" value="MDN3611970.1"/>
    <property type="molecule type" value="Genomic_DNA"/>
</dbReference>
<evidence type="ECO:0000313" key="1">
    <source>
        <dbReference type="EMBL" id="MDN3611970.1"/>
    </source>
</evidence>
<evidence type="ECO:0000313" key="2">
    <source>
        <dbReference type="Proteomes" id="UP001238540"/>
    </source>
</evidence>
<accession>A0ABT8BXT8</accession>
<reference evidence="2" key="1">
    <citation type="journal article" date="2019" name="Int. J. Syst. Evol. Microbiol.">
        <title>The Global Catalogue of Microorganisms (GCM) 10K type strain sequencing project: providing services to taxonomists for standard genome sequencing and annotation.</title>
        <authorList>
            <consortium name="The Broad Institute Genomics Platform"/>
            <consortium name="The Broad Institute Genome Sequencing Center for Infectious Disease"/>
            <person name="Wu L."/>
            <person name="Ma J."/>
        </authorList>
    </citation>
    <scope>NUCLEOTIDE SEQUENCE [LARGE SCALE GENOMIC DNA]</scope>
    <source>
        <strain evidence="2">CECT 7398</strain>
    </source>
</reference>
<gene>
    <name evidence="1" type="ORF">QWZ16_20470</name>
</gene>
<proteinExistence type="predicted"/>
<organism evidence="1 2">
    <name type="scientific">Vibrio ostreicida</name>
    <dbReference type="NCBI Taxonomy" id="526588"/>
    <lineage>
        <taxon>Bacteria</taxon>
        <taxon>Pseudomonadati</taxon>
        <taxon>Pseudomonadota</taxon>
        <taxon>Gammaproteobacteria</taxon>
        <taxon>Vibrionales</taxon>
        <taxon>Vibrionaceae</taxon>
        <taxon>Vibrio</taxon>
    </lineage>
</organism>
<protein>
    <submittedName>
        <fullName evidence="1">Uncharacterized protein</fullName>
    </submittedName>
</protein>
<comment type="caution">
    <text evidence="1">The sequence shown here is derived from an EMBL/GenBank/DDBJ whole genome shotgun (WGS) entry which is preliminary data.</text>
</comment>
<name>A0ABT8BXT8_9VIBR</name>
<keyword evidence="2" id="KW-1185">Reference proteome</keyword>
<sequence length="45" mass="5317">MINRLTVLNLAIRLKFPYQAYWVTLSNGTRFSTISVQKHLELHDQ</sequence>
<dbReference type="Proteomes" id="UP001238540">
    <property type="component" value="Unassembled WGS sequence"/>
</dbReference>